<feature type="region of interest" description="Disordered" evidence="1">
    <location>
        <begin position="179"/>
        <end position="257"/>
    </location>
</feature>
<protein>
    <submittedName>
        <fullName evidence="3">Aste57867_8179 protein</fullName>
    </submittedName>
</protein>
<evidence type="ECO:0000313" key="3">
    <source>
        <dbReference type="EMBL" id="VFT85067.1"/>
    </source>
</evidence>
<name>A0A485KJL1_9STRA</name>
<proteinExistence type="predicted"/>
<dbReference type="AlphaFoldDB" id="A0A485KJL1"/>
<feature type="region of interest" description="Disordered" evidence="1">
    <location>
        <begin position="1"/>
        <end position="59"/>
    </location>
</feature>
<evidence type="ECO:0000313" key="2">
    <source>
        <dbReference type="EMBL" id="KAF0701328.1"/>
    </source>
</evidence>
<accession>A0A485KJL1</accession>
<dbReference type="EMBL" id="CAADRA010005114">
    <property type="protein sequence ID" value="VFT85067.1"/>
    <property type="molecule type" value="Genomic_DNA"/>
</dbReference>
<feature type="compositionally biased region" description="Basic and acidic residues" evidence="1">
    <location>
        <begin position="109"/>
        <end position="118"/>
    </location>
</feature>
<dbReference type="OrthoDB" id="77618at2759"/>
<evidence type="ECO:0000313" key="4">
    <source>
        <dbReference type="Proteomes" id="UP000332933"/>
    </source>
</evidence>
<gene>
    <name evidence="3" type="primary">Aste57867_8179</name>
    <name evidence="2" type="ORF">As57867_008148</name>
    <name evidence="3" type="ORF">ASTE57867_8179</name>
</gene>
<feature type="compositionally biased region" description="Low complexity" evidence="1">
    <location>
        <begin position="194"/>
        <end position="212"/>
    </location>
</feature>
<dbReference type="EMBL" id="VJMH01005093">
    <property type="protein sequence ID" value="KAF0701328.1"/>
    <property type="molecule type" value="Genomic_DNA"/>
</dbReference>
<organism evidence="3 4">
    <name type="scientific">Aphanomyces stellatus</name>
    <dbReference type="NCBI Taxonomy" id="120398"/>
    <lineage>
        <taxon>Eukaryota</taxon>
        <taxon>Sar</taxon>
        <taxon>Stramenopiles</taxon>
        <taxon>Oomycota</taxon>
        <taxon>Saprolegniomycetes</taxon>
        <taxon>Saprolegniales</taxon>
        <taxon>Verrucalvaceae</taxon>
        <taxon>Aphanomyces</taxon>
    </lineage>
</organism>
<feature type="compositionally biased region" description="Low complexity" evidence="1">
    <location>
        <begin position="7"/>
        <end position="41"/>
    </location>
</feature>
<evidence type="ECO:0000256" key="1">
    <source>
        <dbReference type="SAM" id="MobiDB-lite"/>
    </source>
</evidence>
<dbReference type="Proteomes" id="UP000332933">
    <property type="component" value="Unassembled WGS sequence"/>
</dbReference>
<keyword evidence="4" id="KW-1185">Reference proteome</keyword>
<feature type="region of interest" description="Disordered" evidence="1">
    <location>
        <begin position="109"/>
        <end position="137"/>
    </location>
</feature>
<reference evidence="3 4" key="1">
    <citation type="submission" date="2019-03" db="EMBL/GenBank/DDBJ databases">
        <authorList>
            <person name="Gaulin E."/>
            <person name="Dumas B."/>
        </authorList>
    </citation>
    <scope>NUCLEOTIDE SEQUENCE [LARGE SCALE GENOMIC DNA]</scope>
    <source>
        <strain evidence="3">CBS 568.67</strain>
    </source>
</reference>
<sequence length="309" mass="33363">MVLESVHSSSSHPPSPPTTTTTSLPRLSPMSSRGSNASSHHSTYDMSALPTPRSSGAYDAHDDDALVAIPNNGEFYNQVESFLNRPSPSLTKIAKGSKSTENLLPMLKAERTKLRVEKPTATSSASSAERPKQKKQSIDLSLVHQAFAYADELRCQQLQENDDDDDTIDNAMSQLHMSKQTKAEKSLQPPPAVTTRSSSSSSSKGKQPTSSKAKQVKKLSNTSAIYGEKPTPPPKRAGPNWDSCSKEPPPGTQHSSMDPQLVQQLLSNFQNGTTLNELRQELAASQASLKESRQVLQGAAKTFFMKGGG</sequence>
<reference evidence="2" key="2">
    <citation type="submission" date="2019-06" db="EMBL/GenBank/DDBJ databases">
        <title>Genomics analysis of Aphanomyces spp. identifies a new class of oomycete effector associated with host adaptation.</title>
        <authorList>
            <person name="Gaulin E."/>
        </authorList>
    </citation>
    <scope>NUCLEOTIDE SEQUENCE</scope>
    <source>
        <strain evidence="2">CBS 578.67</strain>
    </source>
</reference>